<organism evidence="1 2">
    <name type="scientific">Pseudomonas putida</name>
    <name type="common">Arthrobacter siderocapsulatus</name>
    <dbReference type="NCBI Taxonomy" id="303"/>
    <lineage>
        <taxon>Bacteria</taxon>
        <taxon>Pseudomonadati</taxon>
        <taxon>Pseudomonadota</taxon>
        <taxon>Gammaproteobacteria</taxon>
        <taxon>Pseudomonadales</taxon>
        <taxon>Pseudomonadaceae</taxon>
        <taxon>Pseudomonas</taxon>
    </lineage>
</organism>
<evidence type="ECO:0000313" key="1">
    <source>
        <dbReference type="EMBL" id="KPM67263.1"/>
    </source>
</evidence>
<reference evidence="1 2" key="1">
    <citation type="submission" date="2015-10" db="EMBL/GenBank/DDBJ databases">
        <title>Pseudomonas putida clinical strains.</title>
        <authorList>
            <person name="Molina L."/>
            <person name="Udaondo Z."/>
        </authorList>
    </citation>
    <scope>NUCLEOTIDE SEQUENCE [LARGE SCALE GENOMIC DNA]</scope>
    <source>
        <strain evidence="1 2">HB13667</strain>
    </source>
</reference>
<proteinExistence type="predicted"/>
<evidence type="ECO:0000313" key="2">
    <source>
        <dbReference type="Proteomes" id="UP000050437"/>
    </source>
</evidence>
<dbReference type="EMBL" id="LKKS01000042">
    <property type="protein sequence ID" value="KPM67263.1"/>
    <property type="molecule type" value="Genomic_DNA"/>
</dbReference>
<accession>A0A0P7DAH9</accession>
<comment type="caution">
    <text evidence="1">The sequence shown here is derived from an EMBL/GenBank/DDBJ whole genome shotgun (WGS) entry which is preliminary data.</text>
</comment>
<protein>
    <submittedName>
        <fullName evidence="1">Uncharacterized protein</fullName>
    </submittedName>
</protein>
<sequence length="89" mass="9590">MLVLLIAYDAHSAQIFNAVVVTNAVNVVDLAFWPFAIGDQPDNAMHPKSNVVDLHAKVAVAVWRSCKHAGHGPAATPDQIHKLSVLDLK</sequence>
<gene>
    <name evidence="1" type="ORF">HB13667_07445</name>
</gene>
<dbReference type="AlphaFoldDB" id="A0A0P7DAH9"/>
<name>A0A0P7DAH9_PSEPU</name>
<dbReference type="Proteomes" id="UP000050437">
    <property type="component" value="Unassembled WGS sequence"/>
</dbReference>